<dbReference type="PANTHER" id="PTHR12169:SF19">
    <property type="entry name" value="LACTATION ELEVATED PROTEIN 1 HOMOLOG B-RELATED"/>
    <property type="match status" value="1"/>
</dbReference>
<name>A0A5C6NPP9_9TELE</name>
<comment type="caution">
    <text evidence="5">The sequence shown here is derived from an EMBL/GenBank/DDBJ whole genome shotgun (WGS) entry which is preliminary data.</text>
</comment>
<evidence type="ECO:0000313" key="6">
    <source>
        <dbReference type="Proteomes" id="UP000324091"/>
    </source>
</evidence>
<evidence type="ECO:0000256" key="3">
    <source>
        <dbReference type="ARBA" id="ARBA00022840"/>
    </source>
</evidence>
<protein>
    <submittedName>
        <fullName evidence="5">Lactation elevated protein 1-like protein B</fullName>
    </submittedName>
</protein>
<dbReference type="GO" id="GO:0005524">
    <property type="term" value="F:ATP binding"/>
    <property type="evidence" value="ECO:0007669"/>
    <property type="project" value="UniProtKB-KW"/>
</dbReference>
<dbReference type="Gene3D" id="3.40.50.300">
    <property type="entry name" value="P-loop containing nucleotide triphosphate hydrolases"/>
    <property type="match status" value="1"/>
</dbReference>
<organism evidence="5 6">
    <name type="scientific">Takifugu flavidus</name>
    <name type="common">sansaifugu</name>
    <dbReference type="NCBI Taxonomy" id="433684"/>
    <lineage>
        <taxon>Eukaryota</taxon>
        <taxon>Metazoa</taxon>
        <taxon>Chordata</taxon>
        <taxon>Craniata</taxon>
        <taxon>Vertebrata</taxon>
        <taxon>Euteleostomi</taxon>
        <taxon>Actinopterygii</taxon>
        <taxon>Neopterygii</taxon>
        <taxon>Teleostei</taxon>
        <taxon>Neoteleostei</taxon>
        <taxon>Acanthomorphata</taxon>
        <taxon>Eupercaria</taxon>
        <taxon>Tetraodontiformes</taxon>
        <taxon>Tetradontoidea</taxon>
        <taxon>Tetraodontidae</taxon>
        <taxon>Takifugu</taxon>
    </lineage>
</organism>
<dbReference type="InterPro" id="IPR027417">
    <property type="entry name" value="P-loop_NTPase"/>
</dbReference>
<dbReference type="NCBIfam" id="NF040713">
    <property type="entry name" value="ZapE"/>
    <property type="match status" value="1"/>
</dbReference>
<feature type="region of interest" description="Disordered" evidence="4">
    <location>
        <begin position="120"/>
        <end position="152"/>
    </location>
</feature>
<accession>A0A5C6NPP9</accession>
<evidence type="ECO:0000256" key="1">
    <source>
        <dbReference type="ARBA" id="ARBA00010322"/>
    </source>
</evidence>
<feature type="compositionally biased region" description="Basic and acidic residues" evidence="4">
    <location>
        <begin position="120"/>
        <end position="132"/>
    </location>
</feature>
<gene>
    <name evidence="5" type="ORF">D4764_19G0004460</name>
</gene>
<sequence length="550" mass="61383">MAAPTVVATVSGSVKLLLRANGKKAKSACWRAGCCAGTGSMRWRQHISPSSPCCSQPPAAQPCPPREMVGLYDRLVRCGTLRGDVHQRHVAQQLAQLQHTMKTYSNSTYLRPLSSTLLSDDGRSHPTLDKDPPFVPAETKADGSIYRPPKQELASLSPPPKGFYIYGDVGTGKTMLMDMFYSCVETPRKKRVHFNGFMLDIHERIHRRKQSLPKRTLGKLFTYDPISPVAVEIGNETCLLCFDEFQVSDVADAAILKQLFRALLESGVVVVATSNRPPDDLYKNGLQRDTFLPFIDMLKERCHIICLDSGTDYRRLDRVAAARRFYLTCEAGAEATLDALFEELAFRQKSVTGPRTLSVLGRDVNLQKTCGSVADCTFNELCGKVSVSKAAVSEVKQSHSPLNIRFSLPELWNSPVPFTPKPLGASDYLEMTKHFHTVFVRNVPRLTLSMKDQARRFTTLIDTFYDKKVRVVLLAAAPAEQLFVLSGGADELDRQLLDDLGLSGQAAERLSFFTAQEELFAFRRTVSRLAEMQTESYWRDGGRRRESPIC</sequence>
<comment type="similarity">
    <text evidence="1">Belongs to the AFG1 ATPase family.</text>
</comment>
<dbReference type="AlphaFoldDB" id="A0A5C6NPP9"/>
<reference evidence="5 6" key="1">
    <citation type="submission" date="2019-04" db="EMBL/GenBank/DDBJ databases">
        <title>Chromosome genome assembly for Takifugu flavidus.</title>
        <authorList>
            <person name="Xiao S."/>
        </authorList>
    </citation>
    <scope>NUCLEOTIDE SEQUENCE [LARGE SCALE GENOMIC DNA]</scope>
    <source>
        <strain evidence="5">HTHZ2018</strain>
        <tissue evidence="5">Muscle</tissue>
    </source>
</reference>
<evidence type="ECO:0000256" key="4">
    <source>
        <dbReference type="SAM" id="MobiDB-lite"/>
    </source>
</evidence>
<dbReference type="SUPFAM" id="SSF52540">
    <property type="entry name" value="P-loop containing nucleoside triphosphate hydrolases"/>
    <property type="match status" value="1"/>
</dbReference>
<evidence type="ECO:0000256" key="2">
    <source>
        <dbReference type="ARBA" id="ARBA00022741"/>
    </source>
</evidence>
<keyword evidence="6" id="KW-1185">Reference proteome</keyword>
<keyword evidence="3" id="KW-0067">ATP-binding</keyword>
<keyword evidence="2" id="KW-0547">Nucleotide-binding</keyword>
<dbReference type="Pfam" id="PF03969">
    <property type="entry name" value="AFG1_ATPase"/>
    <property type="match status" value="2"/>
</dbReference>
<proteinExistence type="inferred from homology"/>
<dbReference type="PANTHER" id="PTHR12169">
    <property type="entry name" value="ATPASE N2B"/>
    <property type="match status" value="1"/>
</dbReference>
<dbReference type="GO" id="GO:0005739">
    <property type="term" value="C:mitochondrion"/>
    <property type="evidence" value="ECO:0007669"/>
    <property type="project" value="TreeGrafter"/>
</dbReference>
<dbReference type="Proteomes" id="UP000324091">
    <property type="component" value="Chromosome 19"/>
</dbReference>
<dbReference type="InterPro" id="IPR005654">
    <property type="entry name" value="ATPase_AFG1-like"/>
</dbReference>
<dbReference type="EMBL" id="RHFK02000011">
    <property type="protein sequence ID" value="TWW68648.1"/>
    <property type="molecule type" value="Genomic_DNA"/>
</dbReference>
<evidence type="ECO:0000313" key="5">
    <source>
        <dbReference type="EMBL" id="TWW68648.1"/>
    </source>
</evidence>
<dbReference type="GO" id="GO:0016887">
    <property type="term" value="F:ATP hydrolysis activity"/>
    <property type="evidence" value="ECO:0007669"/>
    <property type="project" value="InterPro"/>
</dbReference>